<reference evidence="4 5" key="3">
    <citation type="journal article" date="2017" name="G3 (Bethesda)">
        <title>Comparative analysis highlights variable genome content of wheat rusts and divergence of the mating loci.</title>
        <authorList>
            <person name="Cuomo C.A."/>
            <person name="Bakkeren G."/>
            <person name="Khalil H.B."/>
            <person name="Panwar V."/>
            <person name="Joly D."/>
            <person name="Linning R."/>
            <person name="Sakthikumar S."/>
            <person name="Song X."/>
            <person name="Adiconis X."/>
            <person name="Fan L."/>
            <person name="Goldberg J.M."/>
            <person name="Levin J.Z."/>
            <person name="Young S."/>
            <person name="Zeng Q."/>
            <person name="Anikster Y."/>
            <person name="Bruce M."/>
            <person name="Wang M."/>
            <person name="Yin C."/>
            <person name="McCallum B."/>
            <person name="Szabo L.J."/>
            <person name="Hulbert S."/>
            <person name="Chen X."/>
            <person name="Fellers J.P."/>
        </authorList>
    </citation>
    <scope>NUCLEOTIDE SEQUENCE</scope>
    <source>
        <strain evidence="5">Isolate 1-1 / race 1 (BBBD)</strain>
        <strain evidence="4">isolate 1-1 / race 1 (BBBD)</strain>
    </source>
</reference>
<reference evidence="3" key="2">
    <citation type="submission" date="2016-05" db="EMBL/GenBank/DDBJ databases">
        <title>Comparative analysis highlights variable genome content of wheat rusts and divergence of the mating loci.</title>
        <authorList>
            <person name="Cuomo C.A."/>
            <person name="Bakkeren G."/>
            <person name="Szabo L."/>
            <person name="Khalil H."/>
            <person name="Joly D."/>
            <person name="Goldberg J."/>
            <person name="Young S."/>
            <person name="Zeng Q."/>
            <person name="Fellers J."/>
        </authorList>
    </citation>
    <scope>NUCLEOTIDE SEQUENCE [LARGE SCALE GENOMIC DNA]</scope>
    <source>
        <strain evidence="3">1-1 BBBD Race 1</strain>
    </source>
</reference>
<feature type="compositionally biased region" description="Polar residues" evidence="1">
    <location>
        <begin position="247"/>
        <end position="257"/>
    </location>
</feature>
<evidence type="ECO:0000256" key="2">
    <source>
        <dbReference type="SAM" id="SignalP"/>
    </source>
</evidence>
<evidence type="ECO:0000313" key="4">
    <source>
        <dbReference type="EnsemblFungi" id="PTTG_28115-t43_1-p1"/>
    </source>
</evidence>
<gene>
    <name evidence="3" type="ORF">PTTG_28115</name>
</gene>
<evidence type="ECO:0000313" key="5">
    <source>
        <dbReference type="Proteomes" id="UP000005240"/>
    </source>
</evidence>
<accession>A0A180GE79</accession>
<sequence>MRSFPGSRLKRLKLTLLGGLIASSWPDAIAADESDQLIFLPENPAADSSPAPGTDNPNLIFASFAGLLQQWPNTYAYSGHSIVPGIVPKGTLLYHGTNHPVPAPSKGLEWLAFEPEYSYIIHTRRLGALDLHKYAATRDLRIIYLDGQSASLGTPGFMDSQNVLINGTVPEELGDKGRYLDAAYGRARDLCKLGKQWGFEGVVRMNTCFELMWCDFTQGLEYLGSTNTTDPYDTHHGPGEFRDTLLPESSNTDSPSDSNEEILHNSTDVNNPLLPDGPQAKLQERIELLGANDSSAQVKNHDNSIKIDNPKDLMLQVIRRPRPVNSPFYLRAPQYYFRATSRQFFWPGEVRVILDPSGFVSFYDRIESLSQKRQADGTNDSPRHTHRLHGISSSDVEKIKDRLFNVLSRKNAEEWRTKSDRLDWRTSVETIVRTYSKSLIELDYLLKRDDMSAVDRAAEVRGLTYGMILPYVDFSAWNASDPAWVERNVKKCARGFTSGTYRASDLTESIQVIIGAIEGTLDRLCSTIFSIFSQTIELDIPIDSLISPDARLESDATLRASEWRQQTEELMKWLGWSTWGHCDPPCKVNEICLPPLWPIFWVEGFPEFEKFPFCKIISGKKS</sequence>
<dbReference type="EMBL" id="ADAS02000089">
    <property type="protein sequence ID" value="OAV90990.1"/>
    <property type="molecule type" value="Genomic_DNA"/>
</dbReference>
<dbReference type="InterPro" id="IPR038921">
    <property type="entry name" value="YOR389W-like"/>
</dbReference>
<dbReference type="Proteomes" id="UP000005240">
    <property type="component" value="Unassembled WGS sequence"/>
</dbReference>
<protein>
    <submittedName>
        <fullName evidence="3 4">Uncharacterized protein</fullName>
    </submittedName>
</protein>
<evidence type="ECO:0000256" key="1">
    <source>
        <dbReference type="SAM" id="MobiDB-lite"/>
    </source>
</evidence>
<dbReference type="PANTHER" id="PTHR35204">
    <property type="entry name" value="YALI0A21131P"/>
    <property type="match status" value="1"/>
</dbReference>
<name>A0A180GE79_PUCT1</name>
<dbReference type="EnsemblFungi" id="PTTG_28115-t43_1">
    <property type="protein sequence ID" value="PTTG_28115-t43_1-p1"/>
    <property type="gene ID" value="PTTG_28115"/>
</dbReference>
<dbReference type="AlphaFoldDB" id="A0A180GE79"/>
<keyword evidence="5" id="KW-1185">Reference proteome</keyword>
<dbReference type="PANTHER" id="PTHR35204:SF1">
    <property type="entry name" value="ENTEROTOXIN"/>
    <property type="match status" value="1"/>
</dbReference>
<evidence type="ECO:0000313" key="3">
    <source>
        <dbReference type="EMBL" id="OAV90990.1"/>
    </source>
</evidence>
<reference evidence="4" key="4">
    <citation type="submission" date="2025-05" db="UniProtKB">
        <authorList>
            <consortium name="EnsemblFungi"/>
        </authorList>
    </citation>
    <scope>IDENTIFICATION</scope>
    <source>
        <strain evidence="4">isolate 1-1 / race 1 (BBBD)</strain>
    </source>
</reference>
<dbReference type="STRING" id="630390.A0A180GE79"/>
<dbReference type="OrthoDB" id="10261782at2759"/>
<dbReference type="VEuPathDB" id="FungiDB:PTTG_28115"/>
<feature type="signal peptide" evidence="2">
    <location>
        <begin position="1"/>
        <end position="30"/>
    </location>
</feature>
<keyword evidence="2" id="KW-0732">Signal</keyword>
<reference evidence="3" key="1">
    <citation type="submission" date="2009-11" db="EMBL/GenBank/DDBJ databases">
        <authorList>
            <consortium name="The Broad Institute Genome Sequencing Platform"/>
            <person name="Ward D."/>
            <person name="Feldgarden M."/>
            <person name="Earl A."/>
            <person name="Young S.K."/>
            <person name="Zeng Q."/>
            <person name="Koehrsen M."/>
            <person name="Alvarado L."/>
            <person name="Berlin A."/>
            <person name="Bochicchio J."/>
            <person name="Borenstein D."/>
            <person name="Chapman S.B."/>
            <person name="Chen Z."/>
            <person name="Engels R."/>
            <person name="Freedman E."/>
            <person name="Gellesch M."/>
            <person name="Goldberg J."/>
            <person name="Griggs A."/>
            <person name="Gujja S."/>
            <person name="Heilman E."/>
            <person name="Heiman D."/>
            <person name="Hepburn T."/>
            <person name="Howarth C."/>
            <person name="Jen D."/>
            <person name="Larson L."/>
            <person name="Lewis B."/>
            <person name="Mehta T."/>
            <person name="Park D."/>
            <person name="Pearson M."/>
            <person name="Roberts A."/>
            <person name="Saif S."/>
            <person name="Shea T."/>
            <person name="Shenoy N."/>
            <person name="Sisk P."/>
            <person name="Stolte C."/>
            <person name="Sykes S."/>
            <person name="Thomson T."/>
            <person name="Walk T."/>
            <person name="White J."/>
            <person name="Yandava C."/>
            <person name="Izard J."/>
            <person name="Baranova O.V."/>
            <person name="Blanton J.M."/>
            <person name="Tanner A.C."/>
            <person name="Dewhirst F.E."/>
            <person name="Haas B."/>
            <person name="Nusbaum C."/>
            <person name="Birren B."/>
        </authorList>
    </citation>
    <scope>NUCLEOTIDE SEQUENCE [LARGE SCALE GENOMIC DNA]</scope>
    <source>
        <strain evidence="3">1-1 BBBD Race 1</strain>
    </source>
</reference>
<feature type="region of interest" description="Disordered" evidence="1">
    <location>
        <begin position="231"/>
        <end position="277"/>
    </location>
</feature>
<organism evidence="3">
    <name type="scientific">Puccinia triticina (isolate 1-1 / race 1 (BBBD))</name>
    <name type="common">Brown leaf rust fungus</name>
    <dbReference type="NCBI Taxonomy" id="630390"/>
    <lineage>
        <taxon>Eukaryota</taxon>
        <taxon>Fungi</taxon>
        <taxon>Dikarya</taxon>
        <taxon>Basidiomycota</taxon>
        <taxon>Pucciniomycotina</taxon>
        <taxon>Pucciniomycetes</taxon>
        <taxon>Pucciniales</taxon>
        <taxon>Pucciniaceae</taxon>
        <taxon>Puccinia</taxon>
    </lineage>
</organism>
<feature type="chain" id="PRO_5008109819" evidence="2">
    <location>
        <begin position="31"/>
        <end position="622"/>
    </location>
</feature>
<feature type="compositionally biased region" description="Basic and acidic residues" evidence="1">
    <location>
        <begin position="232"/>
        <end position="245"/>
    </location>
</feature>
<proteinExistence type="predicted"/>